<dbReference type="PANTHER" id="PTHR24320:SF252">
    <property type="entry name" value="DEHYDROGENASE_REDUCTASE FAMILY PROTEIN, PUTATIVE (AFU_ORTHOLOGUE AFUA_3G08550)-RELATED"/>
    <property type="match status" value="1"/>
</dbReference>
<keyword evidence="5" id="KW-1185">Reference proteome</keyword>
<organism evidence="4 5">
    <name type="scientific">Fusarium musae</name>
    <dbReference type="NCBI Taxonomy" id="1042133"/>
    <lineage>
        <taxon>Eukaryota</taxon>
        <taxon>Fungi</taxon>
        <taxon>Dikarya</taxon>
        <taxon>Ascomycota</taxon>
        <taxon>Pezizomycotina</taxon>
        <taxon>Sordariomycetes</taxon>
        <taxon>Hypocreomycetidae</taxon>
        <taxon>Hypocreales</taxon>
        <taxon>Nectriaceae</taxon>
        <taxon>Fusarium</taxon>
    </lineage>
</organism>
<dbReference type="InterPro" id="IPR002347">
    <property type="entry name" value="SDR_fam"/>
</dbReference>
<dbReference type="Gene3D" id="3.40.50.720">
    <property type="entry name" value="NAD(P)-binding Rossmann-like Domain"/>
    <property type="match status" value="1"/>
</dbReference>
<dbReference type="GO" id="GO:0016491">
    <property type="term" value="F:oxidoreductase activity"/>
    <property type="evidence" value="ECO:0007669"/>
    <property type="project" value="UniProtKB-KW"/>
</dbReference>
<proteinExistence type="inferred from homology"/>
<evidence type="ECO:0000256" key="2">
    <source>
        <dbReference type="ARBA" id="ARBA00022857"/>
    </source>
</evidence>
<dbReference type="GeneID" id="68312712"/>
<accession>A0A9P8IRM3</accession>
<evidence type="ECO:0000256" key="1">
    <source>
        <dbReference type="ARBA" id="ARBA00006484"/>
    </source>
</evidence>
<dbReference type="Proteomes" id="UP000827133">
    <property type="component" value="Unassembled WGS sequence"/>
</dbReference>
<dbReference type="InterPro" id="IPR036291">
    <property type="entry name" value="NAD(P)-bd_dom_sf"/>
</dbReference>
<evidence type="ECO:0008006" key="6">
    <source>
        <dbReference type="Google" id="ProtNLM"/>
    </source>
</evidence>
<gene>
    <name evidence="4" type="ORF">J7337_004855</name>
</gene>
<dbReference type="Pfam" id="PF00106">
    <property type="entry name" value="adh_short"/>
    <property type="match status" value="1"/>
</dbReference>
<evidence type="ECO:0000313" key="4">
    <source>
        <dbReference type="EMBL" id="KAG9504876.1"/>
    </source>
</evidence>
<evidence type="ECO:0000313" key="5">
    <source>
        <dbReference type="Proteomes" id="UP000827133"/>
    </source>
</evidence>
<comment type="caution">
    <text evidence="4">The sequence shown here is derived from an EMBL/GenBank/DDBJ whole genome shotgun (WGS) entry which is preliminary data.</text>
</comment>
<keyword evidence="2" id="KW-0521">NADP</keyword>
<dbReference type="SUPFAM" id="SSF51735">
    <property type="entry name" value="NAD(P)-binding Rossmann-fold domains"/>
    <property type="match status" value="1"/>
</dbReference>
<dbReference type="PANTHER" id="PTHR24320">
    <property type="entry name" value="RETINOL DEHYDROGENASE"/>
    <property type="match status" value="1"/>
</dbReference>
<comment type="similarity">
    <text evidence="1">Belongs to the short-chain dehydrogenases/reductases (SDR) family.</text>
</comment>
<reference evidence="4" key="1">
    <citation type="journal article" date="2021" name="Mol. Plant Microbe Interact.">
        <title>Telomere to telomere genome assembly of Fusarium musae F31, causal agent of crown rot disease of banana.</title>
        <authorList>
            <person name="Degradi L."/>
            <person name="Tava V."/>
            <person name="Kunova A."/>
            <person name="Cortesi P."/>
            <person name="Saracchi M."/>
            <person name="Pasquali M."/>
        </authorList>
    </citation>
    <scope>NUCLEOTIDE SEQUENCE</scope>
    <source>
        <strain evidence="4">F31</strain>
    </source>
</reference>
<dbReference type="KEGG" id="fmu:J7337_004855"/>
<protein>
    <recommendedName>
        <fullName evidence="6">NAD(P)-binding protein</fullName>
    </recommendedName>
</protein>
<dbReference type="RefSeq" id="XP_044683876.1">
    <property type="nucleotide sequence ID" value="XM_044822543.1"/>
</dbReference>
<evidence type="ECO:0000256" key="3">
    <source>
        <dbReference type="ARBA" id="ARBA00023002"/>
    </source>
</evidence>
<dbReference type="PRINTS" id="PR00081">
    <property type="entry name" value="GDHRDH"/>
</dbReference>
<name>A0A9P8IRM3_9HYPO</name>
<dbReference type="EMBL" id="JAHBCI010000003">
    <property type="protein sequence ID" value="KAG9504876.1"/>
    <property type="molecule type" value="Genomic_DNA"/>
</dbReference>
<dbReference type="AlphaFoldDB" id="A0A9P8IRM3"/>
<keyword evidence="3" id="KW-0560">Oxidoreductase</keyword>
<sequence>MAPMENMKKSSKKDAASITIPNSCCTASLTFSDSFAKSGIRVVAGEIILSPTDGVHHCGLWWSRDSTTFFGDFAHQNQGIKNEFPKVEPLPPGIDLTNKTAIVTGATAGIGLELSRQLLHLNLSTLILAVRNVSKGEEVKKALSAINPKAVVKVMKLDTADYTSVKAFAEMFKSKHGKLHLLMLNAGISDINFELAPTGHEKNFQVNYLSNVLLTLLLLPILEHTAEIEGAPTRITWTGSRMHLQTSLANKVPLKKDEGIFEHFDAPGVIPPLTRYGDTKLLVLLFQHELAFRYPPKKVIINHFCPGMVDTSLTDILPVYIRLPALMLKALRARSVDKAGWIGLHAALVVGDETHGQLLGDKEIADLGDFVPSEEGMRIRKLLWEEAVGEMRGLTQVPSWME</sequence>